<dbReference type="InterPro" id="IPR040858">
    <property type="entry name" value="Raf1_C"/>
</dbReference>
<reference evidence="6" key="1">
    <citation type="submission" date="2021-01" db="EMBL/GenBank/DDBJ databases">
        <authorList>
            <person name="Corre E."/>
            <person name="Pelletier E."/>
            <person name="Niang G."/>
            <person name="Scheremetjew M."/>
            <person name="Finn R."/>
            <person name="Kale V."/>
            <person name="Holt S."/>
            <person name="Cochrane G."/>
            <person name="Meng A."/>
            <person name="Brown T."/>
            <person name="Cohen L."/>
        </authorList>
    </citation>
    <scope>NUCLEOTIDE SEQUENCE</scope>
    <source>
        <strain evidence="6">Clade-A-BCC118000</strain>
    </source>
</reference>
<dbReference type="InterPro" id="IPR041358">
    <property type="entry name" value="Raf1_N"/>
</dbReference>
<dbReference type="EMBL" id="HBDX01005897">
    <property type="protein sequence ID" value="CAD8224341.1"/>
    <property type="molecule type" value="Transcribed_RNA"/>
</dbReference>
<dbReference type="InterPro" id="IPR040781">
    <property type="entry name" value="Raf1_HTH"/>
</dbReference>
<feature type="region of interest" description="Disordered" evidence="2">
    <location>
        <begin position="1"/>
        <end position="68"/>
    </location>
</feature>
<accession>A0A7R9T415</accession>
<dbReference type="InterPro" id="IPR037494">
    <property type="entry name" value="RAF1"/>
</dbReference>
<evidence type="ECO:0000259" key="3">
    <source>
        <dbReference type="Pfam" id="PF18087"/>
    </source>
</evidence>
<dbReference type="Pfam" id="PF18578">
    <property type="entry name" value="Raf1_N"/>
    <property type="match status" value="1"/>
</dbReference>
<evidence type="ECO:0000259" key="4">
    <source>
        <dbReference type="Pfam" id="PF18578"/>
    </source>
</evidence>
<protein>
    <submittedName>
        <fullName evidence="6">Uncharacterized protein</fullName>
    </submittedName>
</protein>
<evidence type="ECO:0000259" key="5">
    <source>
        <dbReference type="Pfam" id="PF18579"/>
    </source>
</evidence>
<feature type="domain" description="Rubisco accumulation factor 1 alpha-helical" evidence="4">
    <location>
        <begin position="221"/>
        <end position="320"/>
    </location>
</feature>
<proteinExistence type="predicted"/>
<dbReference type="AlphaFoldDB" id="A0A7R9T415"/>
<sequence length="523" mass="56799">MRVAGARARVVASAGRAGRGGRRARTRRATRRGEDRATRATNDDFQFDPSALPTFGGGGASAPKPPGGGLIVPGMDGFDADAVVVQRNPMSGGATTAGERKGPAGVIPKVGGELQGAYEPFKPPETYEAAKVSEDENDPERMMMLMRQRAGMWFTLAKFIRPLQAKGMTSTDIFDATGIEPKEQATWVVWLQCYASLKEGLDFDSTKLEYFHDEYRGAPNLSQIMYMPAATRAAAATFVVDNEFEETQTRELVKAYEIKSANVRTVAARDFNDTPGDILAYKLYRDILELQRYQGEEEALKIFERGMLYAVTEKAKARMATAVELFKRTKLGEGGSLANGESDEGAREAELQVVRLEEAEFLFIPMPVIGNLNKVTAAKVRTAGVLENTGNIFGVFSPQANTDWVALPKWDLLLQAVAPFALFIDDTSKTDIEGVKDKAEPGLLISDKSDNSPRFGQYYLVAKTSSLVLAGSNAAAETVSVMDGKDILQSERDGKKINTLARVLLCVRAPSRGGDGMSAEFVG</sequence>
<feature type="compositionally biased region" description="Low complexity" evidence="2">
    <location>
        <begin position="1"/>
        <end position="16"/>
    </location>
</feature>
<dbReference type="Pfam" id="PF18087">
    <property type="entry name" value="RuBisCo_chap_C"/>
    <property type="match status" value="1"/>
</dbReference>
<feature type="compositionally biased region" description="Basic and acidic residues" evidence="2">
    <location>
        <begin position="31"/>
        <end position="42"/>
    </location>
</feature>
<organism evidence="6">
    <name type="scientific">Ostreococcus sp. 'lucimarinus'</name>
    <dbReference type="NCBI Taxonomy" id="242159"/>
    <lineage>
        <taxon>Eukaryota</taxon>
        <taxon>Viridiplantae</taxon>
        <taxon>Chlorophyta</taxon>
        <taxon>Mamiellophyceae</taxon>
        <taxon>Mamiellales</taxon>
        <taxon>Bathycoccaceae</taxon>
        <taxon>Ostreococcus</taxon>
    </lineage>
</organism>
<gene>
    <name evidence="6" type="ORF">OLUC0939_LOCUS5067</name>
</gene>
<evidence type="ECO:0000313" key="6">
    <source>
        <dbReference type="EMBL" id="CAD8224341.1"/>
    </source>
</evidence>
<dbReference type="GO" id="GO:0110102">
    <property type="term" value="P:ribulose bisphosphate carboxylase complex assembly"/>
    <property type="evidence" value="ECO:0007669"/>
    <property type="project" value="UniProtKB-ARBA"/>
</dbReference>
<feature type="compositionally biased region" description="Basic residues" evidence="2">
    <location>
        <begin position="19"/>
        <end position="30"/>
    </location>
</feature>
<feature type="domain" description="Rubisco accumulation factor 1 helix turn helix" evidence="5">
    <location>
        <begin position="138"/>
        <end position="198"/>
    </location>
</feature>
<evidence type="ECO:0000256" key="1">
    <source>
        <dbReference type="ARBA" id="ARBA00023186"/>
    </source>
</evidence>
<dbReference type="Pfam" id="PF18579">
    <property type="entry name" value="Raf1_HTH"/>
    <property type="match status" value="1"/>
</dbReference>
<evidence type="ECO:0000256" key="2">
    <source>
        <dbReference type="SAM" id="MobiDB-lite"/>
    </source>
</evidence>
<feature type="domain" description="Rubisco accumulation factor 1 C-terminal" evidence="3">
    <location>
        <begin position="351"/>
        <end position="510"/>
    </location>
</feature>
<name>A0A7R9T415_9CHLO</name>
<dbReference type="PANTHER" id="PTHR35299:SF6">
    <property type="entry name" value="RUBISCO ACCUMULATION FACTOR 1"/>
    <property type="match status" value="1"/>
</dbReference>
<dbReference type="PANTHER" id="PTHR35299">
    <property type="entry name" value="RUBISCO ACCUMULATION FACTOR 1"/>
    <property type="match status" value="1"/>
</dbReference>
<keyword evidence="1" id="KW-0143">Chaperone</keyword>